<gene>
    <name evidence="2" type="ORF">M6D89_14180</name>
</gene>
<feature type="compositionally biased region" description="Polar residues" evidence="1">
    <location>
        <begin position="37"/>
        <end position="54"/>
    </location>
</feature>
<reference evidence="2" key="2">
    <citation type="submission" date="2023-01" db="EMBL/GenBank/DDBJ databases">
        <title>Gilvimarinus xylanilyticus HB14 isolated from Caulerpa lentillifera aquaculture base in Hainan, China.</title>
        <authorList>
            <person name="Zhang Y.-J."/>
        </authorList>
    </citation>
    <scope>NUCLEOTIDE SEQUENCE</scope>
    <source>
        <strain evidence="2">HB14</strain>
    </source>
</reference>
<evidence type="ECO:0000256" key="1">
    <source>
        <dbReference type="SAM" id="MobiDB-lite"/>
    </source>
</evidence>
<feature type="region of interest" description="Disordered" evidence="1">
    <location>
        <begin position="27"/>
        <end position="71"/>
    </location>
</feature>
<proteinExistence type="predicted"/>
<evidence type="ECO:0000313" key="3">
    <source>
        <dbReference type="Proteomes" id="UP001139319"/>
    </source>
</evidence>
<dbReference type="EMBL" id="JAMFTH010000005">
    <property type="protein sequence ID" value="MCP8900450.1"/>
    <property type="molecule type" value="Genomic_DNA"/>
</dbReference>
<organism evidence="2 3">
    <name type="scientific">Gilvimarinus xylanilyticus</name>
    <dbReference type="NCBI Taxonomy" id="2944139"/>
    <lineage>
        <taxon>Bacteria</taxon>
        <taxon>Pseudomonadati</taxon>
        <taxon>Pseudomonadota</taxon>
        <taxon>Gammaproteobacteria</taxon>
        <taxon>Cellvibrionales</taxon>
        <taxon>Cellvibrionaceae</taxon>
        <taxon>Gilvimarinus</taxon>
    </lineage>
</organism>
<protein>
    <submittedName>
        <fullName evidence="2">Uncharacterized protein</fullName>
    </submittedName>
</protein>
<dbReference type="Proteomes" id="UP001139319">
    <property type="component" value="Unassembled WGS sequence"/>
</dbReference>
<dbReference type="AlphaFoldDB" id="A0A9X2KX27"/>
<name>A0A9X2KX27_9GAMM</name>
<sequence>MRTIKVLMVFLAVATGVGLSTFLKPLKTPDAQRPAKPSTTSPFSQRIELTNKNSIVEKQKSPLPKKESTPKNLKDAIHLGMNYDELIEADPSITEQHLHQLFTRNTHINLQWLHDNGFPESTIQSLFNLWSSGNAKALQRKDVKPLVVSRYNTHQSNGIYKAQTQFSQFDRRLNVYFPLPDNYSADSVIIHWRHSDGSTLSHFDRHPLQSDGQYHNAWLRLPGGWESGEYDVAVYAADSQLTPLAANRFAISSPSN</sequence>
<keyword evidence="3" id="KW-1185">Reference proteome</keyword>
<accession>A0A9X2KX27</accession>
<comment type="caution">
    <text evidence="2">The sequence shown here is derived from an EMBL/GenBank/DDBJ whole genome shotgun (WGS) entry which is preliminary data.</text>
</comment>
<feature type="compositionally biased region" description="Basic and acidic residues" evidence="1">
    <location>
        <begin position="55"/>
        <end position="71"/>
    </location>
</feature>
<evidence type="ECO:0000313" key="2">
    <source>
        <dbReference type="EMBL" id="MCP8900450.1"/>
    </source>
</evidence>
<dbReference type="RefSeq" id="WP_253968742.1">
    <property type="nucleotide sequence ID" value="NZ_JAMFTH010000005.1"/>
</dbReference>
<reference evidence="2" key="1">
    <citation type="submission" date="2022-05" db="EMBL/GenBank/DDBJ databases">
        <authorList>
            <person name="Sun H.-N."/>
        </authorList>
    </citation>
    <scope>NUCLEOTIDE SEQUENCE</scope>
    <source>
        <strain evidence="2">HB14</strain>
    </source>
</reference>